<dbReference type="Proteomes" id="UP000708208">
    <property type="component" value="Unassembled WGS sequence"/>
</dbReference>
<sequence>MAWSKNHGENVRILLVTLARNKLNDHILYLIHRPRRLCCRPKDYSALPMELSNSNVRKNYGNLAPSKELRNCLPA</sequence>
<dbReference type="AlphaFoldDB" id="A0A8J2J757"/>
<keyword evidence="2" id="KW-1185">Reference proteome</keyword>
<proteinExistence type="predicted"/>
<reference evidence="1" key="1">
    <citation type="submission" date="2021-06" db="EMBL/GenBank/DDBJ databases">
        <authorList>
            <person name="Hodson N. C."/>
            <person name="Mongue J. A."/>
            <person name="Jaron S. K."/>
        </authorList>
    </citation>
    <scope>NUCLEOTIDE SEQUENCE</scope>
</reference>
<accession>A0A8J2J757</accession>
<evidence type="ECO:0000313" key="1">
    <source>
        <dbReference type="EMBL" id="CAG7683997.1"/>
    </source>
</evidence>
<dbReference type="EMBL" id="CAJVCH010017848">
    <property type="protein sequence ID" value="CAG7683997.1"/>
    <property type="molecule type" value="Genomic_DNA"/>
</dbReference>
<evidence type="ECO:0000313" key="2">
    <source>
        <dbReference type="Proteomes" id="UP000708208"/>
    </source>
</evidence>
<name>A0A8J2J757_9HEXA</name>
<organism evidence="1 2">
    <name type="scientific">Allacma fusca</name>
    <dbReference type="NCBI Taxonomy" id="39272"/>
    <lineage>
        <taxon>Eukaryota</taxon>
        <taxon>Metazoa</taxon>
        <taxon>Ecdysozoa</taxon>
        <taxon>Arthropoda</taxon>
        <taxon>Hexapoda</taxon>
        <taxon>Collembola</taxon>
        <taxon>Symphypleona</taxon>
        <taxon>Sminthuridae</taxon>
        <taxon>Allacma</taxon>
    </lineage>
</organism>
<comment type="caution">
    <text evidence="1">The sequence shown here is derived from an EMBL/GenBank/DDBJ whole genome shotgun (WGS) entry which is preliminary data.</text>
</comment>
<protein>
    <submittedName>
        <fullName evidence="1">Uncharacterized protein</fullName>
    </submittedName>
</protein>
<gene>
    <name evidence="1" type="ORF">AFUS01_LOCUS3033</name>
</gene>